<feature type="region of interest" description="Disordered" evidence="9">
    <location>
        <begin position="295"/>
        <end position="320"/>
    </location>
</feature>
<keyword evidence="4 8" id="KW-0812">Transmembrane</keyword>
<feature type="transmembrane region" description="Helical" evidence="8">
    <location>
        <begin position="382"/>
        <end position="402"/>
    </location>
</feature>
<evidence type="ECO:0000256" key="8">
    <source>
        <dbReference type="RuleBase" id="RU362056"/>
    </source>
</evidence>
<feature type="domain" description="Kazal-like" evidence="11">
    <location>
        <begin position="460"/>
        <end position="515"/>
    </location>
</feature>
<dbReference type="Gene3D" id="1.20.1250.20">
    <property type="entry name" value="MFS general substrate transporter like domains"/>
    <property type="match status" value="1"/>
</dbReference>
<keyword evidence="8" id="KW-0813">Transport</keyword>
<dbReference type="InterPro" id="IPR004156">
    <property type="entry name" value="OATP"/>
</dbReference>
<keyword evidence="6 8" id="KW-0472">Membrane</keyword>
<dbReference type="EMBL" id="JAOPHQ010000294">
    <property type="protein sequence ID" value="KAK0155250.1"/>
    <property type="molecule type" value="Genomic_DNA"/>
</dbReference>
<protein>
    <recommendedName>
        <fullName evidence="8">Solute carrier organic anion transporter family member</fullName>
    </recommendedName>
</protein>
<evidence type="ECO:0000259" key="10">
    <source>
        <dbReference type="PROSITE" id="PS50850"/>
    </source>
</evidence>
<dbReference type="Pfam" id="PF03137">
    <property type="entry name" value="OATP"/>
    <property type="match status" value="1"/>
</dbReference>
<feature type="transmembrane region" description="Helical" evidence="8">
    <location>
        <begin position="263"/>
        <end position="285"/>
    </location>
</feature>
<comment type="subcellular location">
    <subcellularLocation>
        <location evidence="1 8">Cell membrane</location>
        <topology evidence="1 8">Multi-pass membrane protein</topology>
    </subcellularLocation>
</comment>
<accession>A0AA47NBM7</accession>
<dbReference type="GO" id="GO:0043252">
    <property type="term" value="P:sodium-independent organic anion transport"/>
    <property type="evidence" value="ECO:0007669"/>
    <property type="project" value="TreeGrafter"/>
</dbReference>
<feature type="transmembrane region" description="Helical" evidence="8">
    <location>
        <begin position="69"/>
        <end position="89"/>
    </location>
</feature>
<dbReference type="GO" id="GO:0016323">
    <property type="term" value="C:basolateral plasma membrane"/>
    <property type="evidence" value="ECO:0007669"/>
    <property type="project" value="TreeGrafter"/>
</dbReference>
<dbReference type="AlphaFoldDB" id="A0AA47NBM7"/>
<dbReference type="GO" id="GO:0015125">
    <property type="term" value="F:bile acid transmembrane transporter activity"/>
    <property type="evidence" value="ECO:0007669"/>
    <property type="project" value="TreeGrafter"/>
</dbReference>
<evidence type="ECO:0000256" key="6">
    <source>
        <dbReference type="ARBA" id="ARBA00023136"/>
    </source>
</evidence>
<feature type="transmembrane region" description="Helical" evidence="8">
    <location>
        <begin position="343"/>
        <end position="362"/>
    </location>
</feature>
<keyword evidence="5 8" id="KW-1133">Transmembrane helix</keyword>
<feature type="transmembrane region" description="Helical" evidence="8">
    <location>
        <begin position="32"/>
        <end position="49"/>
    </location>
</feature>
<feature type="domain" description="Major facilitator superfamily (MFS) profile" evidence="10">
    <location>
        <begin position="35"/>
        <end position="652"/>
    </location>
</feature>
<dbReference type="InterPro" id="IPR036058">
    <property type="entry name" value="Kazal_dom_sf"/>
</dbReference>
<dbReference type="GO" id="GO:0015347">
    <property type="term" value="F:sodium-independent organic anion transmembrane transporter activity"/>
    <property type="evidence" value="ECO:0007669"/>
    <property type="project" value="TreeGrafter"/>
</dbReference>
<evidence type="ECO:0000256" key="5">
    <source>
        <dbReference type="ARBA" id="ARBA00022989"/>
    </source>
</evidence>
<dbReference type="Proteomes" id="UP001174136">
    <property type="component" value="Unassembled WGS sequence"/>
</dbReference>
<feature type="transmembrane region" description="Helical" evidence="8">
    <location>
        <begin position="408"/>
        <end position="431"/>
    </location>
</feature>
<dbReference type="InterPro" id="IPR020846">
    <property type="entry name" value="MFS_dom"/>
</dbReference>
<evidence type="ECO:0000256" key="7">
    <source>
        <dbReference type="ARBA" id="ARBA00023157"/>
    </source>
</evidence>
<feature type="transmembrane region" description="Helical" evidence="8">
    <location>
        <begin position="631"/>
        <end position="654"/>
    </location>
</feature>
<dbReference type="PROSITE" id="PS50850">
    <property type="entry name" value="MFS"/>
    <property type="match status" value="1"/>
</dbReference>
<evidence type="ECO:0000313" key="13">
    <source>
        <dbReference type="Proteomes" id="UP001174136"/>
    </source>
</evidence>
<evidence type="ECO:0000256" key="1">
    <source>
        <dbReference type="ARBA" id="ARBA00004651"/>
    </source>
</evidence>
<feature type="transmembrane region" description="Helical" evidence="8">
    <location>
        <begin position="101"/>
        <end position="122"/>
    </location>
</feature>
<feature type="region of interest" description="Disordered" evidence="9">
    <location>
        <begin position="664"/>
        <end position="735"/>
    </location>
</feature>
<evidence type="ECO:0000259" key="11">
    <source>
        <dbReference type="PROSITE" id="PS51465"/>
    </source>
</evidence>
<comment type="caution">
    <text evidence="12">The sequence shown here is derived from an EMBL/GenBank/DDBJ whole genome shotgun (WGS) entry which is preliminary data.</text>
</comment>
<keyword evidence="7" id="KW-1015">Disulfide bond</keyword>
<dbReference type="SUPFAM" id="SSF100895">
    <property type="entry name" value="Kazal-type serine protease inhibitors"/>
    <property type="match status" value="1"/>
</dbReference>
<dbReference type="Pfam" id="PF07648">
    <property type="entry name" value="Kazal_2"/>
    <property type="match status" value="1"/>
</dbReference>
<keyword evidence="13" id="KW-1185">Reference proteome</keyword>
<dbReference type="PANTHER" id="PTHR11388">
    <property type="entry name" value="ORGANIC ANION TRANSPORTER"/>
    <property type="match status" value="1"/>
</dbReference>
<keyword evidence="3" id="KW-1003">Cell membrane</keyword>
<reference evidence="12" key="1">
    <citation type="journal article" date="2023" name="Front. Mar. Sci.">
        <title>A new Merluccius polli reference genome to investigate the effects of global change in West African waters.</title>
        <authorList>
            <person name="Mateo J.L."/>
            <person name="Blanco-Fernandez C."/>
            <person name="Garcia-Vazquez E."/>
            <person name="Machado-Schiaffino G."/>
        </authorList>
    </citation>
    <scope>NUCLEOTIDE SEQUENCE</scope>
    <source>
        <strain evidence="12">C29</strain>
        <tissue evidence="12">Fin</tissue>
    </source>
</reference>
<comment type="similarity">
    <text evidence="2 8">Belongs to the organo anion transporter (TC 2.A.60) family.</text>
</comment>
<sequence>MDSWSQSGGMTSQQSLCSPDNAPKSKRRCSTLQPFIMALAFAYFSKALAGTYMKSAITQIERRFELSTALVGLVDGSFEIGNLLFLVLVSHFGARLHRPRLIGMGCFLMAAGSFLTGLPHFFMGRYTYDTVVHSQNNDNASIAACVDPLDLPDMQDAQTGPPVEDRTVCVKDPSSHMWIYVFLGNALRGVGETPVTPLGISYIDDYARVENSPFYIACVHTVSLLGPMCGFLLGSYCVKLYVDIGYVDLESVTISPKDARWVGAWWMGFFISTALLLLSGIPFWFLPRSLPEQGPEVEGPRTHPPAAQEGILDNNVPRNHDVKPTDVTKGLLESLKQLLGTPAYVLLLCAGVLRFNSLMGLFTFKAKYIEQQFGQSASRANFVIGVLTLPVFAVGIFLGGLLMKRYRLSVVSGALLSFVTSFVAFLLFLLLHLGTKCDHVAVAGLTVSYNGTVGVWHSEDAEWAECNRACSCPLGAWDPVCSESGITYTSPCTAGCLGSTGSSKNTVFHNCSCVSHFYPEEGSTSVRLGQCPRGNDCIRSFTSYMAISVLSSFISALGAMPGYMISIRCIAPELKSLALGIQALANRALGGLPAPVYFGALIDTTCLKWAKTRCGGRGACRMYDSNMYRMIFLGLINILNGSAHLFLIPLLIVLKRQFQKPAGPLQTLQEPQPLRDLGPRTPSAPNQEDPPLHPALDMDKGGAGGSSLGEMAPPLMNDIPVQRATGGEEEEVRTT</sequence>
<evidence type="ECO:0000256" key="9">
    <source>
        <dbReference type="SAM" id="MobiDB-lite"/>
    </source>
</evidence>
<dbReference type="SUPFAM" id="SSF103473">
    <property type="entry name" value="MFS general substrate transporter"/>
    <property type="match status" value="1"/>
</dbReference>
<feature type="transmembrane region" description="Helical" evidence="8">
    <location>
        <begin position="543"/>
        <end position="565"/>
    </location>
</feature>
<dbReference type="InterPro" id="IPR036259">
    <property type="entry name" value="MFS_trans_sf"/>
</dbReference>
<evidence type="ECO:0000256" key="3">
    <source>
        <dbReference type="ARBA" id="ARBA00022475"/>
    </source>
</evidence>
<dbReference type="PANTHER" id="PTHR11388:SF89">
    <property type="entry name" value="SOLUTE CARRIER ORGANIC ANION TRANSPORTER FAMILY MEMBER 1B3"/>
    <property type="match status" value="1"/>
</dbReference>
<feature type="transmembrane region" description="Helical" evidence="8">
    <location>
        <begin position="214"/>
        <end position="242"/>
    </location>
</feature>
<gene>
    <name evidence="12" type="primary">SLCO1C1_0</name>
    <name evidence="12" type="ORF">N1851_002413</name>
</gene>
<keyword evidence="8" id="KW-0406">Ion transport</keyword>
<name>A0AA47NBM7_MERPO</name>
<comment type="caution">
    <text evidence="8">Lacks conserved residue(s) required for the propagation of feature annotation.</text>
</comment>
<evidence type="ECO:0000256" key="4">
    <source>
        <dbReference type="ARBA" id="ARBA00022692"/>
    </source>
</evidence>
<dbReference type="GO" id="GO:0006811">
    <property type="term" value="P:monoatomic ion transport"/>
    <property type="evidence" value="ECO:0007669"/>
    <property type="project" value="UniProtKB-KW"/>
</dbReference>
<dbReference type="InterPro" id="IPR002350">
    <property type="entry name" value="Kazal_dom"/>
</dbReference>
<feature type="compositionally biased region" description="Polar residues" evidence="9">
    <location>
        <begin position="1"/>
        <end position="18"/>
    </location>
</feature>
<proteinExistence type="inferred from homology"/>
<feature type="region of interest" description="Disordered" evidence="9">
    <location>
        <begin position="1"/>
        <end position="23"/>
    </location>
</feature>
<evidence type="ECO:0000256" key="2">
    <source>
        <dbReference type="ARBA" id="ARBA00009657"/>
    </source>
</evidence>
<evidence type="ECO:0000313" key="12">
    <source>
        <dbReference type="EMBL" id="KAK0155250.1"/>
    </source>
</evidence>
<dbReference type="NCBIfam" id="TIGR00805">
    <property type="entry name" value="oat"/>
    <property type="match status" value="1"/>
</dbReference>
<organism evidence="12 13">
    <name type="scientific">Merluccius polli</name>
    <name type="common">Benguela hake</name>
    <name type="synonym">Merluccius cadenati</name>
    <dbReference type="NCBI Taxonomy" id="89951"/>
    <lineage>
        <taxon>Eukaryota</taxon>
        <taxon>Metazoa</taxon>
        <taxon>Chordata</taxon>
        <taxon>Craniata</taxon>
        <taxon>Vertebrata</taxon>
        <taxon>Euteleostomi</taxon>
        <taxon>Actinopterygii</taxon>
        <taxon>Neopterygii</taxon>
        <taxon>Teleostei</taxon>
        <taxon>Neoteleostei</taxon>
        <taxon>Acanthomorphata</taxon>
        <taxon>Zeiogadaria</taxon>
        <taxon>Gadariae</taxon>
        <taxon>Gadiformes</taxon>
        <taxon>Gadoidei</taxon>
        <taxon>Merlucciidae</taxon>
        <taxon>Merluccius</taxon>
    </lineage>
</organism>
<dbReference type="PROSITE" id="PS51465">
    <property type="entry name" value="KAZAL_2"/>
    <property type="match status" value="1"/>
</dbReference>